<dbReference type="AlphaFoldDB" id="A0A0L6UL24"/>
<dbReference type="GO" id="GO:0004100">
    <property type="term" value="F:chitin synthase activity"/>
    <property type="evidence" value="ECO:0007669"/>
    <property type="project" value="UniProtKB-EC"/>
</dbReference>
<comment type="caution">
    <text evidence="15">The sequence shown here is derived from an EMBL/GenBank/DDBJ whole genome shotgun (WGS) entry which is preliminary data.</text>
</comment>
<dbReference type="EC" id="2.4.1.16" evidence="2"/>
<gene>
    <name evidence="15" type="primary">chsIIIb</name>
    <name evidence="15" type="ORF">VP01_52g6</name>
</gene>
<dbReference type="OrthoDB" id="26569at2759"/>
<feature type="transmembrane region" description="Helical" evidence="13">
    <location>
        <begin position="799"/>
        <end position="819"/>
    </location>
</feature>
<feature type="transmembrane region" description="Helical" evidence="13">
    <location>
        <begin position="1030"/>
        <end position="1048"/>
    </location>
</feature>
<evidence type="ECO:0000256" key="7">
    <source>
        <dbReference type="ARBA" id="ARBA00022989"/>
    </source>
</evidence>
<feature type="transmembrane region" description="Helical" evidence="13">
    <location>
        <begin position="673"/>
        <end position="696"/>
    </location>
</feature>
<evidence type="ECO:0000256" key="1">
    <source>
        <dbReference type="ARBA" id="ARBA00004651"/>
    </source>
</evidence>
<proteinExistence type="inferred from homology"/>
<dbReference type="EMBL" id="LAVV01010498">
    <property type="protein sequence ID" value="KNZ48957.1"/>
    <property type="molecule type" value="Genomic_DNA"/>
</dbReference>
<keyword evidence="8 13" id="KW-0472">Membrane</keyword>
<dbReference type="InterPro" id="IPR013616">
    <property type="entry name" value="Chitin_synth_N"/>
</dbReference>
<feature type="transmembrane region" description="Helical" evidence="13">
    <location>
        <begin position="1060"/>
        <end position="1080"/>
    </location>
</feature>
<evidence type="ECO:0000313" key="16">
    <source>
        <dbReference type="Proteomes" id="UP000037035"/>
    </source>
</evidence>
<feature type="transmembrane region" description="Helical" evidence="13">
    <location>
        <begin position="611"/>
        <end position="634"/>
    </location>
</feature>
<feature type="region of interest" description="Disordered" evidence="12">
    <location>
        <begin position="1"/>
        <end position="72"/>
    </location>
</feature>
<dbReference type="VEuPathDB" id="FungiDB:VP01_52g6"/>
<keyword evidence="9" id="KW-0961">Cell wall biogenesis/degradation</keyword>
<protein>
    <recommendedName>
        <fullName evidence="2">chitin synthase</fullName>
        <ecNumber evidence="2">2.4.1.16</ecNumber>
    </recommendedName>
</protein>
<keyword evidence="6 13" id="KW-0812">Transmembrane</keyword>
<comment type="function">
    <text evidence="10">Polymerizes chitin, a structural polymer of the cell wall and septum, by transferring the sugar moiety of UDP-GlcNAc to the non-reducing end of the growing chitin polymer.</text>
</comment>
<dbReference type="GO" id="GO:0071555">
    <property type="term" value="P:cell wall organization"/>
    <property type="evidence" value="ECO:0007669"/>
    <property type="project" value="UniProtKB-KW"/>
</dbReference>
<feature type="domain" description="Chitin synthase N-terminal" evidence="14">
    <location>
        <begin position="166"/>
        <end position="235"/>
    </location>
</feature>
<feature type="transmembrane region" description="Helical" evidence="13">
    <location>
        <begin position="925"/>
        <end position="949"/>
    </location>
</feature>
<evidence type="ECO:0000256" key="9">
    <source>
        <dbReference type="ARBA" id="ARBA00023316"/>
    </source>
</evidence>
<dbReference type="Pfam" id="PF08407">
    <property type="entry name" value="Chitin_synth_1N"/>
    <property type="match status" value="1"/>
</dbReference>
<comment type="similarity">
    <text evidence="11">Belongs to the chitin synthase family. Class III subfamily.</text>
</comment>
<organism evidence="15 16">
    <name type="scientific">Puccinia sorghi</name>
    <dbReference type="NCBI Taxonomy" id="27349"/>
    <lineage>
        <taxon>Eukaryota</taxon>
        <taxon>Fungi</taxon>
        <taxon>Dikarya</taxon>
        <taxon>Basidiomycota</taxon>
        <taxon>Pucciniomycotina</taxon>
        <taxon>Pucciniomycetes</taxon>
        <taxon>Pucciniales</taxon>
        <taxon>Pucciniaceae</taxon>
        <taxon>Puccinia</taxon>
    </lineage>
</organism>
<evidence type="ECO:0000256" key="10">
    <source>
        <dbReference type="ARBA" id="ARBA00024009"/>
    </source>
</evidence>
<evidence type="ECO:0000256" key="2">
    <source>
        <dbReference type="ARBA" id="ARBA00012543"/>
    </source>
</evidence>
<evidence type="ECO:0000256" key="4">
    <source>
        <dbReference type="ARBA" id="ARBA00022676"/>
    </source>
</evidence>
<accession>A0A0L6UL24</accession>
<dbReference type="STRING" id="27349.A0A0L6UL24"/>
<name>A0A0L6UL24_9BASI</name>
<evidence type="ECO:0000259" key="14">
    <source>
        <dbReference type="Pfam" id="PF08407"/>
    </source>
</evidence>
<dbReference type="Pfam" id="PF01644">
    <property type="entry name" value="Chitin_synth_1"/>
    <property type="match status" value="1"/>
</dbReference>
<evidence type="ECO:0000313" key="15">
    <source>
        <dbReference type="EMBL" id="KNZ48957.1"/>
    </source>
</evidence>
<dbReference type="GO" id="GO:0006031">
    <property type="term" value="P:chitin biosynthetic process"/>
    <property type="evidence" value="ECO:0007669"/>
    <property type="project" value="TreeGrafter"/>
</dbReference>
<dbReference type="GO" id="GO:0030428">
    <property type="term" value="C:cell septum"/>
    <property type="evidence" value="ECO:0007669"/>
    <property type="project" value="TreeGrafter"/>
</dbReference>
<keyword evidence="4" id="KW-0328">Glycosyltransferase</keyword>
<feature type="transmembrane region" description="Helical" evidence="13">
    <location>
        <begin position="766"/>
        <end position="787"/>
    </location>
</feature>
<feature type="compositionally biased region" description="Basic and acidic residues" evidence="12">
    <location>
        <begin position="1"/>
        <end position="13"/>
    </location>
</feature>
<keyword evidence="16" id="KW-1185">Reference proteome</keyword>
<evidence type="ECO:0000256" key="12">
    <source>
        <dbReference type="SAM" id="MobiDB-lite"/>
    </source>
</evidence>
<evidence type="ECO:0000256" key="6">
    <source>
        <dbReference type="ARBA" id="ARBA00022692"/>
    </source>
</evidence>
<evidence type="ECO:0000256" key="5">
    <source>
        <dbReference type="ARBA" id="ARBA00022679"/>
    </source>
</evidence>
<evidence type="ECO:0000256" key="3">
    <source>
        <dbReference type="ARBA" id="ARBA00022475"/>
    </source>
</evidence>
<dbReference type="InterPro" id="IPR004835">
    <property type="entry name" value="Chitin_synth"/>
</dbReference>
<keyword evidence="7 13" id="KW-1133">Transmembrane helix</keyword>
<evidence type="ECO:0000256" key="13">
    <source>
        <dbReference type="SAM" id="Phobius"/>
    </source>
</evidence>
<dbReference type="GO" id="GO:0005886">
    <property type="term" value="C:plasma membrane"/>
    <property type="evidence" value="ECO:0007669"/>
    <property type="project" value="UniProtKB-SubCell"/>
</dbReference>
<keyword evidence="5" id="KW-0808">Transferase</keyword>
<evidence type="ECO:0000256" key="8">
    <source>
        <dbReference type="ARBA" id="ARBA00023136"/>
    </source>
</evidence>
<feature type="transmembrane region" description="Helical" evidence="13">
    <location>
        <begin position="871"/>
        <end position="888"/>
    </location>
</feature>
<dbReference type="CDD" id="cd04190">
    <property type="entry name" value="Chitin_synth_C"/>
    <property type="match status" value="1"/>
</dbReference>
<reference evidence="15 16" key="1">
    <citation type="submission" date="2015-08" db="EMBL/GenBank/DDBJ databases">
        <title>Next Generation Sequencing and Analysis of the Genome of Puccinia sorghi L Schw, the Causal Agent of Maize Common Rust.</title>
        <authorList>
            <person name="Rochi L."/>
            <person name="Burguener G."/>
            <person name="Darino M."/>
            <person name="Turjanski A."/>
            <person name="Kreff E."/>
            <person name="Dieguez M.J."/>
            <person name="Sacco F."/>
        </authorList>
    </citation>
    <scope>NUCLEOTIDE SEQUENCE [LARGE SCALE GENOMIC DNA]</scope>
    <source>
        <strain evidence="15 16">RO10H11247</strain>
    </source>
</reference>
<dbReference type="PANTHER" id="PTHR22914:SF11">
    <property type="entry name" value="CHITIN SYNTHASE B"/>
    <property type="match status" value="1"/>
</dbReference>
<dbReference type="Proteomes" id="UP000037035">
    <property type="component" value="Unassembled WGS sequence"/>
</dbReference>
<dbReference type="PANTHER" id="PTHR22914">
    <property type="entry name" value="CHITIN SYNTHASE"/>
    <property type="match status" value="1"/>
</dbReference>
<sequence length="1096" mass="122867">MSSNGKDDRRDPFTEQPYSELTRLSLFDQVDPFTPLSPAINHQYGNLAPSQGNSHSGESEENEISTPSGRYDRPITFRLEDEEGIPLKEAPFDSHMGGFRPEAGGLAPSEPDLNSVANFGFPVPDLPDGHHDSRYNGTSTSNLYRTQTTTEAWGRRQRIDPKRAKTVKVKLQHGNFVNEYPVPTAVKNGNLAGGYNGETTEFSHVRYSAVTCDPDDFTREAGWTLRTENYGRRTELLVAITYYNEDKILVARTLHGVMLNLRDMCKAKWSEFRHLAAKGGEEAATEAWKSISVVLVFDGIEPADKATLDVLATIGLYQDGVMKRQVDGKETQAHLFEYTTLLSVSPKPELIQPHANDPANLVPVQMTLVLKQKVSFFLFSPSLLFNAKKINSHRWLFNAIASHLEPEVCILIDAGTKPGARSLYYLWEAFHHNPHLGGACGEIHAMCELSSLSRGKKLINPLVAAQNFEYKVSRVYILDKPLESSFGYVSVLPGAFSAYRYRAILGRPLQQYFHGDHSLSERLGKKGIQGMGIFKKNMFLAEDRILCFELVAKAKCRWVLGYIKPSKGETDVPEEAAELIGQRRRWLNGSFAAGIYVGSPLDLPTSMQIRMLMLLLFCLSLLLISTECIALVMASFECSSYTFKQPIQRQGKLSIHVNILGKILKSLTESPSLIMSWFALGNWFTTFSAIIDITILQRRDHSCALMVCRGISNYTMIEPPSPPTSHDQAEALVSWKIKECWSGTVFDNSEHLKDPSVPSKHDYLGIANWILKIVYLFLVALQVILALGNRPKGEKAAYVVSFIVFGMFALYLLGMTMVLTVKAFCPLSAQVAAAEGGQVITVFMGSTYGPIFAGIVGTFGIYIIVSSPQRYLCIFMFNLVLMNIHFYTRLNGSLRSCTWSACSHVVTPEDCLLAYVYHLDSPWHILHSMIPFLLVAVSFTNILNVYAFCNLHDVSWGTKGSDKAEALPSISSKKVSKEGTQIVEDIHRNQRDLDAQFQQTVLRAVQPFQVIEENERPTEDDQNKTFRTRFISVWLMMNAILTIAMLSLSSANRTKYFQAILWSTFGFALVKFCGFVYYMFGASFFRLARLCARARR</sequence>
<feature type="transmembrane region" description="Helical" evidence="13">
    <location>
        <begin position="839"/>
        <end position="864"/>
    </location>
</feature>
<keyword evidence="3" id="KW-1003">Cell membrane</keyword>
<comment type="subcellular location">
    <subcellularLocation>
        <location evidence="1">Cell membrane</location>
        <topology evidence="1">Multi-pass membrane protein</topology>
    </subcellularLocation>
</comment>
<evidence type="ECO:0000256" key="11">
    <source>
        <dbReference type="ARBA" id="ARBA00038055"/>
    </source>
</evidence>